<evidence type="ECO:0000259" key="13">
    <source>
        <dbReference type="PROSITE" id="PS50109"/>
    </source>
</evidence>
<evidence type="ECO:0000256" key="1">
    <source>
        <dbReference type="ARBA" id="ARBA00000085"/>
    </source>
</evidence>
<sequence>MAHIPDSLNVVAQCRHYRVGLWLCPQFLFIIMGFVIVVAMTVTFMVASRYSGDPFVAVGSVAAVTTIFFTIGHVVINSFERLAGASRAQAEFISVISHQLRTPLSAMKWQISTMKEKMGKEHTSIISILNEVENENERVIKLVSSLLEVNRIEEGRSFIRKENVSLWGMTEKMLREYKISAESMHIDVTAERTPADPFTISVDELKLRWMLENLIDNAIRYSHKGGKVHIRLSKKDGKVRWEIQDEGVGIPEVDQKKIFQKFFRSDNAFTMKTEGSGLGLFIVKSFAEVMGGKVGFVSKEGKGTTFYLVFPAAESQKSR</sequence>
<organism evidence="14 15">
    <name type="scientific">Candidatus Ryanbacteria bacterium RIFCSPHIGHO2_01_45_13</name>
    <dbReference type="NCBI Taxonomy" id="1802112"/>
    <lineage>
        <taxon>Bacteria</taxon>
        <taxon>Candidatus Ryaniibacteriota</taxon>
    </lineage>
</organism>
<dbReference type="SUPFAM" id="SSF55874">
    <property type="entry name" value="ATPase domain of HSP90 chaperone/DNA topoisomerase II/histidine kinase"/>
    <property type="match status" value="1"/>
</dbReference>
<evidence type="ECO:0000256" key="11">
    <source>
        <dbReference type="ARBA" id="ARBA00023136"/>
    </source>
</evidence>
<dbReference type="InterPro" id="IPR003661">
    <property type="entry name" value="HisK_dim/P_dom"/>
</dbReference>
<keyword evidence="7" id="KW-0547">Nucleotide-binding</keyword>
<keyword evidence="9" id="KW-0067">ATP-binding</keyword>
<keyword evidence="5" id="KW-0597">Phosphoprotein</keyword>
<evidence type="ECO:0000256" key="10">
    <source>
        <dbReference type="ARBA" id="ARBA00023012"/>
    </source>
</evidence>
<dbReference type="SUPFAM" id="SSF47384">
    <property type="entry name" value="Homodimeric domain of signal transducing histidine kinase"/>
    <property type="match status" value="1"/>
</dbReference>
<gene>
    <name evidence="14" type="ORF">A2W41_04020</name>
</gene>
<dbReference type="FunFam" id="3.30.565.10:FF:000023">
    <property type="entry name" value="PAS domain-containing sensor histidine kinase"/>
    <property type="match status" value="1"/>
</dbReference>
<dbReference type="PANTHER" id="PTHR45453">
    <property type="entry name" value="PHOSPHATE REGULON SENSOR PROTEIN PHOR"/>
    <property type="match status" value="1"/>
</dbReference>
<dbReference type="InterPro" id="IPR036890">
    <property type="entry name" value="HATPase_C_sf"/>
</dbReference>
<keyword evidence="4" id="KW-1003">Cell membrane</keyword>
<evidence type="ECO:0000313" key="14">
    <source>
        <dbReference type="EMBL" id="OGZ43402.1"/>
    </source>
</evidence>
<evidence type="ECO:0000256" key="5">
    <source>
        <dbReference type="ARBA" id="ARBA00022553"/>
    </source>
</evidence>
<dbReference type="Pfam" id="PF02518">
    <property type="entry name" value="HATPase_c"/>
    <property type="match status" value="1"/>
</dbReference>
<dbReference type="GO" id="GO:0005886">
    <property type="term" value="C:plasma membrane"/>
    <property type="evidence" value="ECO:0007669"/>
    <property type="project" value="UniProtKB-SubCell"/>
</dbReference>
<dbReference type="PROSITE" id="PS50109">
    <property type="entry name" value="HIS_KIN"/>
    <property type="match status" value="1"/>
</dbReference>
<proteinExistence type="predicted"/>
<evidence type="ECO:0000256" key="9">
    <source>
        <dbReference type="ARBA" id="ARBA00022840"/>
    </source>
</evidence>
<dbReference type="EC" id="2.7.13.3" evidence="3"/>
<keyword evidence="6" id="KW-0808">Transferase</keyword>
<feature type="transmembrane region" description="Helical" evidence="12">
    <location>
        <begin position="27"/>
        <end position="48"/>
    </location>
</feature>
<dbReference type="EMBL" id="MHNI01000007">
    <property type="protein sequence ID" value="OGZ43402.1"/>
    <property type="molecule type" value="Genomic_DNA"/>
</dbReference>
<keyword evidence="12" id="KW-1133">Transmembrane helix</keyword>
<dbReference type="Proteomes" id="UP000176700">
    <property type="component" value="Unassembled WGS sequence"/>
</dbReference>
<evidence type="ECO:0000256" key="3">
    <source>
        <dbReference type="ARBA" id="ARBA00012438"/>
    </source>
</evidence>
<dbReference type="PRINTS" id="PR00344">
    <property type="entry name" value="BCTRLSENSOR"/>
</dbReference>
<evidence type="ECO:0000256" key="6">
    <source>
        <dbReference type="ARBA" id="ARBA00022679"/>
    </source>
</evidence>
<dbReference type="GO" id="GO:0016036">
    <property type="term" value="P:cellular response to phosphate starvation"/>
    <property type="evidence" value="ECO:0007669"/>
    <property type="project" value="TreeGrafter"/>
</dbReference>
<evidence type="ECO:0000256" key="7">
    <source>
        <dbReference type="ARBA" id="ARBA00022741"/>
    </source>
</evidence>
<evidence type="ECO:0000313" key="15">
    <source>
        <dbReference type="Proteomes" id="UP000176700"/>
    </source>
</evidence>
<comment type="catalytic activity">
    <reaction evidence="1">
        <text>ATP + protein L-histidine = ADP + protein N-phospho-L-histidine.</text>
        <dbReference type="EC" id="2.7.13.3"/>
    </reaction>
</comment>
<dbReference type="Gene3D" id="1.10.287.130">
    <property type="match status" value="1"/>
</dbReference>
<dbReference type="AlphaFoldDB" id="A0A1G2G084"/>
<evidence type="ECO:0000256" key="8">
    <source>
        <dbReference type="ARBA" id="ARBA00022777"/>
    </source>
</evidence>
<dbReference type="SMART" id="SM00388">
    <property type="entry name" value="HisKA"/>
    <property type="match status" value="1"/>
</dbReference>
<name>A0A1G2G084_9BACT</name>
<dbReference type="GO" id="GO:0004721">
    <property type="term" value="F:phosphoprotein phosphatase activity"/>
    <property type="evidence" value="ECO:0007669"/>
    <property type="project" value="TreeGrafter"/>
</dbReference>
<evidence type="ECO:0000256" key="4">
    <source>
        <dbReference type="ARBA" id="ARBA00022475"/>
    </source>
</evidence>
<dbReference type="SMART" id="SM00387">
    <property type="entry name" value="HATPase_c"/>
    <property type="match status" value="1"/>
</dbReference>
<dbReference type="InterPro" id="IPR050351">
    <property type="entry name" value="BphY/WalK/GraS-like"/>
</dbReference>
<dbReference type="Gene3D" id="3.30.565.10">
    <property type="entry name" value="Histidine kinase-like ATPase, C-terminal domain"/>
    <property type="match status" value="1"/>
</dbReference>
<dbReference type="InterPro" id="IPR005467">
    <property type="entry name" value="His_kinase_dom"/>
</dbReference>
<dbReference type="CDD" id="cd00075">
    <property type="entry name" value="HATPase"/>
    <property type="match status" value="1"/>
</dbReference>
<feature type="transmembrane region" description="Helical" evidence="12">
    <location>
        <begin position="55"/>
        <end position="76"/>
    </location>
</feature>
<dbReference type="InterPro" id="IPR003594">
    <property type="entry name" value="HATPase_dom"/>
</dbReference>
<dbReference type="GO" id="GO:0005524">
    <property type="term" value="F:ATP binding"/>
    <property type="evidence" value="ECO:0007669"/>
    <property type="project" value="UniProtKB-KW"/>
</dbReference>
<dbReference type="InterPro" id="IPR036097">
    <property type="entry name" value="HisK_dim/P_sf"/>
</dbReference>
<keyword evidence="12" id="KW-0812">Transmembrane</keyword>
<accession>A0A1G2G084</accession>
<evidence type="ECO:0000256" key="2">
    <source>
        <dbReference type="ARBA" id="ARBA00004236"/>
    </source>
</evidence>
<dbReference type="CDD" id="cd00082">
    <property type="entry name" value="HisKA"/>
    <property type="match status" value="1"/>
</dbReference>
<keyword evidence="8" id="KW-0418">Kinase</keyword>
<dbReference type="GO" id="GO:0000155">
    <property type="term" value="F:phosphorelay sensor kinase activity"/>
    <property type="evidence" value="ECO:0007669"/>
    <property type="project" value="InterPro"/>
</dbReference>
<comment type="subcellular location">
    <subcellularLocation>
        <location evidence="2">Cell membrane</location>
    </subcellularLocation>
</comment>
<dbReference type="InterPro" id="IPR004358">
    <property type="entry name" value="Sig_transdc_His_kin-like_C"/>
</dbReference>
<dbReference type="PANTHER" id="PTHR45453:SF1">
    <property type="entry name" value="PHOSPHATE REGULON SENSOR PROTEIN PHOR"/>
    <property type="match status" value="1"/>
</dbReference>
<comment type="caution">
    <text evidence="14">The sequence shown here is derived from an EMBL/GenBank/DDBJ whole genome shotgun (WGS) entry which is preliminary data.</text>
</comment>
<feature type="domain" description="Histidine kinase" evidence="13">
    <location>
        <begin position="95"/>
        <end position="314"/>
    </location>
</feature>
<keyword evidence="11 12" id="KW-0472">Membrane</keyword>
<evidence type="ECO:0000256" key="12">
    <source>
        <dbReference type="SAM" id="Phobius"/>
    </source>
</evidence>
<reference evidence="14 15" key="1">
    <citation type="journal article" date="2016" name="Nat. Commun.">
        <title>Thousands of microbial genomes shed light on interconnected biogeochemical processes in an aquifer system.</title>
        <authorList>
            <person name="Anantharaman K."/>
            <person name="Brown C.T."/>
            <person name="Hug L.A."/>
            <person name="Sharon I."/>
            <person name="Castelle C.J."/>
            <person name="Probst A.J."/>
            <person name="Thomas B.C."/>
            <person name="Singh A."/>
            <person name="Wilkins M.J."/>
            <person name="Karaoz U."/>
            <person name="Brodie E.L."/>
            <person name="Williams K.H."/>
            <person name="Hubbard S.S."/>
            <person name="Banfield J.F."/>
        </authorList>
    </citation>
    <scope>NUCLEOTIDE SEQUENCE [LARGE SCALE GENOMIC DNA]</scope>
</reference>
<dbReference type="Pfam" id="PF00512">
    <property type="entry name" value="HisKA"/>
    <property type="match status" value="1"/>
</dbReference>
<keyword evidence="10" id="KW-0902">Two-component regulatory system</keyword>
<protein>
    <recommendedName>
        <fullName evidence="3">histidine kinase</fullName>
        <ecNumber evidence="3">2.7.13.3</ecNumber>
    </recommendedName>
</protein>